<protein>
    <recommendedName>
        <fullName evidence="3">Metal-dependent HD superfamily phosphohydrolase</fullName>
    </recommendedName>
</protein>
<name>A0A835ZF01_9STRA</name>
<dbReference type="InterPro" id="IPR009218">
    <property type="entry name" value="HD_phosphohydro"/>
</dbReference>
<sequence length="220" mass="24575">MLGARERNRLAWQQLMSQLGVPQETGWQWWQTVDTHYSEGPRSYHTHEHIADMLQQLTAMQPPPCKPALLTLAIFFHDVIYDPMSGTNEEDSAALYTTFAAAITQEASDAQLVSDYIIATKTHSSSPATADSNLAALLDLDLAVLGRPREGYQQYASQIRREYSFVPAAEYCSKRAAVLRQLAAAPALYRTQHFATTHEARARENLAAEIAQLERGDIPQ</sequence>
<dbReference type="SUPFAM" id="SSF109604">
    <property type="entry name" value="HD-domain/PDEase-like"/>
    <property type="match status" value="1"/>
</dbReference>
<evidence type="ECO:0008006" key="3">
    <source>
        <dbReference type="Google" id="ProtNLM"/>
    </source>
</evidence>
<reference evidence="1" key="1">
    <citation type="submission" date="2021-02" db="EMBL/GenBank/DDBJ databases">
        <title>First Annotated Genome of the Yellow-green Alga Tribonema minus.</title>
        <authorList>
            <person name="Mahan K.M."/>
        </authorList>
    </citation>
    <scope>NUCLEOTIDE SEQUENCE</scope>
    <source>
        <strain evidence="1">UTEX B ZZ1240</strain>
    </source>
</reference>
<gene>
    <name evidence="1" type="ORF">JKP88DRAFT_160272</name>
</gene>
<dbReference type="PIRSF" id="PIRSF035170">
    <property type="entry name" value="HD_phosphohydro"/>
    <property type="match status" value="1"/>
</dbReference>
<dbReference type="PANTHER" id="PTHR21174">
    <property type="match status" value="1"/>
</dbReference>
<dbReference type="AlphaFoldDB" id="A0A835ZF01"/>
<dbReference type="PANTHER" id="PTHR21174:SF0">
    <property type="entry name" value="HD PHOSPHOHYDROLASE FAMILY PROTEIN-RELATED"/>
    <property type="match status" value="1"/>
</dbReference>
<comment type="caution">
    <text evidence="1">The sequence shown here is derived from an EMBL/GenBank/DDBJ whole genome shotgun (WGS) entry which is preliminary data.</text>
</comment>
<evidence type="ECO:0000313" key="1">
    <source>
        <dbReference type="EMBL" id="KAG5190972.1"/>
    </source>
</evidence>
<dbReference type="EMBL" id="JAFCMP010000024">
    <property type="protein sequence ID" value="KAG5190972.1"/>
    <property type="molecule type" value="Genomic_DNA"/>
</dbReference>
<keyword evidence="2" id="KW-1185">Reference proteome</keyword>
<evidence type="ECO:0000313" key="2">
    <source>
        <dbReference type="Proteomes" id="UP000664859"/>
    </source>
</evidence>
<organism evidence="1 2">
    <name type="scientific">Tribonema minus</name>
    <dbReference type="NCBI Taxonomy" id="303371"/>
    <lineage>
        <taxon>Eukaryota</taxon>
        <taxon>Sar</taxon>
        <taxon>Stramenopiles</taxon>
        <taxon>Ochrophyta</taxon>
        <taxon>PX clade</taxon>
        <taxon>Xanthophyceae</taxon>
        <taxon>Tribonematales</taxon>
        <taxon>Tribonemataceae</taxon>
        <taxon>Tribonema</taxon>
    </lineage>
</organism>
<proteinExistence type="predicted"/>
<accession>A0A835ZF01</accession>
<dbReference type="Proteomes" id="UP000664859">
    <property type="component" value="Unassembled WGS sequence"/>
</dbReference>
<dbReference type="OrthoDB" id="330671at2759"/>